<keyword evidence="3" id="KW-1185">Reference proteome</keyword>
<accession>A0ABQ6M8Z3</accession>
<dbReference type="EMBL" id="BRYB01002563">
    <property type="protein sequence ID" value="GMI21824.1"/>
    <property type="molecule type" value="Genomic_DNA"/>
</dbReference>
<evidence type="ECO:0000256" key="1">
    <source>
        <dbReference type="SAM" id="SignalP"/>
    </source>
</evidence>
<reference evidence="2 3" key="1">
    <citation type="journal article" date="2023" name="Commun. Biol.">
        <title>Genome analysis of Parmales, the sister group of diatoms, reveals the evolutionary specialization of diatoms from phago-mixotrophs to photoautotrophs.</title>
        <authorList>
            <person name="Ban H."/>
            <person name="Sato S."/>
            <person name="Yoshikawa S."/>
            <person name="Yamada K."/>
            <person name="Nakamura Y."/>
            <person name="Ichinomiya M."/>
            <person name="Sato N."/>
            <person name="Blanc-Mathieu R."/>
            <person name="Endo H."/>
            <person name="Kuwata A."/>
            <person name="Ogata H."/>
        </authorList>
    </citation>
    <scope>NUCLEOTIDE SEQUENCE [LARGE SCALE GENOMIC DNA]</scope>
</reference>
<proteinExistence type="predicted"/>
<keyword evidence="1" id="KW-0732">Signal</keyword>
<sequence>MRVLSPIVLLSASTTALSFSPLAAPAVSRAAFISTPLRMGLVSSLFGMASGSYAAPVVMGDEALMSAKAHGTSAMPVQSNLRWSCDGKTADRICNFNRHYAEHSGYWETTSFLSEETQSADKEINFYDSNTGDLLFVAPRGRSWDSFVRESKSHGWPSFRDEEVVWDKMRVLPGGEAVSTAGTHLGHNLPDGSGNRYCINLVSVAGRPKEEAK</sequence>
<gene>
    <name evidence="2" type="ORF">TeGR_g5723</name>
</gene>
<protein>
    <recommendedName>
        <fullName evidence="4">Peptide-methionine (R)-S-oxide reductase</fullName>
    </recommendedName>
</protein>
<organism evidence="2 3">
    <name type="scientific">Tetraparma gracilis</name>
    <dbReference type="NCBI Taxonomy" id="2962635"/>
    <lineage>
        <taxon>Eukaryota</taxon>
        <taxon>Sar</taxon>
        <taxon>Stramenopiles</taxon>
        <taxon>Ochrophyta</taxon>
        <taxon>Bolidophyceae</taxon>
        <taxon>Parmales</taxon>
        <taxon>Triparmaceae</taxon>
        <taxon>Tetraparma</taxon>
    </lineage>
</organism>
<dbReference type="Proteomes" id="UP001165060">
    <property type="component" value="Unassembled WGS sequence"/>
</dbReference>
<feature type="signal peptide" evidence="1">
    <location>
        <begin position="1"/>
        <end position="18"/>
    </location>
</feature>
<feature type="chain" id="PRO_5045872219" description="Peptide-methionine (R)-S-oxide reductase" evidence="1">
    <location>
        <begin position="19"/>
        <end position="213"/>
    </location>
</feature>
<name>A0ABQ6M8Z3_9STRA</name>
<evidence type="ECO:0000313" key="3">
    <source>
        <dbReference type="Proteomes" id="UP001165060"/>
    </source>
</evidence>
<dbReference type="InterPro" id="IPR011057">
    <property type="entry name" value="Mss4-like_sf"/>
</dbReference>
<comment type="caution">
    <text evidence="2">The sequence shown here is derived from an EMBL/GenBank/DDBJ whole genome shotgun (WGS) entry which is preliminary data.</text>
</comment>
<dbReference type="SUPFAM" id="SSF51316">
    <property type="entry name" value="Mss4-like"/>
    <property type="match status" value="1"/>
</dbReference>
<evidence type="ECO:0008006" key="4">
    <source>
        <dbReference type="Google" id="ProtNLM"/>
    </source>
</evidence>
<evidence type="ECO:0000313" key="2">
    <source>
        <dbReference type="EMBL" id="GMI21824.1"/>
    </source>
</evidence>
<dbReference type="Gene3D" id="2.170.150.20">
    <property type="entry name" value="Peptide methionine sulfoxide reductase"/>
    <property type="match status" value="1"/>
</dbReference>